<dbReference type="AlphaFoldDB" id="A0A937DC53"/>
<reference evidence="1" key="1">
    <citation type="submission" date="2021-01" db="EMBL/GenBank/DDBJ databases">
        <authorList>
            <person name="Zhong Y.L."/>
        </authorList>
    </citation>
    <scope>NUCLEOTIDE SEQUENCE</scope>
    <source>
        <strain evidence="1">KCTC 23302</strain>
    </source>
</reference>
<comment type="caution">
    <text evidence="1">The sequence shown here is derived from an EMBL/GenBank/DDBJ whole genome shotgun (WGS) entry which is preliminary data.</text>
</comment>
<gene>
    <name evidence="1" type="ORF">JJQ60_13635</name>
</gene>
<name>A0A937DC53_9FLAO</name>
<organism evidence="1 2">
    <name type="scientific">Aquimarina mytili</name>
    <dbReference type="NCBI Taxonomy" id="874423"/>
    <lineage>
        <taxon>Bacteria</taxon>
        <taxon>Pseudomonadati</taxon>
        <taxon>Bacteroidota</taxon>
        <taxon>Flavobacteriia</taxon>
        <taxon>Flavobacteriales</taxon>
        <taxon>Flavobacteriaceae</taxon>
        <taxon>Aquimarina</taxon>
    </lineage>
</organism>
<dbReference type="RefSeq" id="WP_201921035.1">
    <property type="nucleotide sequence ID" value="NZ_BAABAX010000031.1"/>
</dbReference>
<dbReference type="EMBL" id="JAERQJ010000005">
    <property type="protein sequence ID" value="MBL0684566.1"/>
    <property type="molecule type" value="Genomic_DNA"/>
</dbReference>
<evidence type="ECO:0000313" key="2">
    <source>
        <dbReference type="Proteomes" id="UP000651057"/>
    </source>
</evidence>
<dbReference type="Proteomes" id="UP000651057">
    <property type="component" value="Unassembled WGS sequence"/>
</dbReference>
<sequence>MSKEANIIVHEIEKYLTGCSGKDYSNYYVGVTKDPLKRLFIEHNVPQEDGCWTYEKAIDSDNAREAEKILLSKGMKGGDGGGDTTSMFVYCYLIPT</sequence>
<proteinExistence type="predicted"/>
<protein>
    <submittedName>
        <fullName evidence="1">Uncharacterized protein</fullName>
    </submittedName>
</protein>
<keyword evidence="2" id="KW-1185">Reference proteome</keyword>
<evidence type="ECO:0000313" key="1">
    <source>
        <dbReference type="EMBL" id="MBL0684566.1"/>
    </source>
</evidence>
<accession>A0A937DC53</accession>